<dbReference type="Gene3D" id="3.90.550.10">
    <property type="entry name" value="Spore Coat Polysaccharide Biosynthesis Protein SpsA, Chain A"/>
    <property type="match status" value="1"/>
</dbReference>
<dbReference type="SUPFAM" id="SSF53448">
    <property type="entry name" value="Nucleotide-diphospho-sugar transferases"/>
    <property type="match status" value="1"/>
</dbReference>
<dbReference type="Proteomes" id="UP000664781">
    <property type="component" value="Unassembled WGS sequence"/>
</dbReference>
<organism evidence="2 3">
    <name type="scientific">Streptomyces triculaminicus</name>
    <dbReference type="NCBI Taxonomy" id="2816232"/>
    <lineage>
        <taxon>Bacteria</taxon>
        <taxon>Bacillati</taxon>
        <taxon>Actinomycetota</taxon>
        <taxon>Actinomycetes</taxon>
        <taxon>Kitasatosporales</taxon>
        <taxon>Streptomycetaceae</taxon>
        <taxon>Streptomyces</taxon>
    </lineage>
</organism>
<reference evidence="2" key="1">
    <citation type="submission" date="2021-03" db="EMBL/GenBank/DDBJ databases">
        <title>Streptomyces strains.</title>
        <authorList>
            <person name="Lund M.B."/>
            <person name="Toerring T."/>
        </authorList>
    </citation>
    <scope>NUCLEOTIDE SEQUENCE</scope>
    <source>
        <strain evidence="2">JCM 4242</strain>
    </source>
</reference>
<evidence type="ECO:0000313" key="3">
    <source>
        <dbReference type="Proteomes" id="UP000664781"/>
    </source>
</evidence>
<feature type="domain" description="Glycosyltransferase 2-like" evidence="1">
    <location>
        <begin position="5"/>
        <end position="142"/>
    </location>
</feature>
<sequence length="239" mass="27254">MRVGIAVPARNALPWIETLLTTVNAQTYPCAAYIVDDASDDGMTQFLRDRPGWYRDMERSEQRLGWPRALNAAAELAFGDGCDAVFVAAADDFLRLDCIEQCVRALQRHDWVVPYSQQIGGENVVQASQEHITLADFAVWPPLTDKAMFRREVWESVGGYSTDVMVPGSWGAAEDWEFWIKVWKAGYTDYAVIKEPLYYYRMHEQQLGLERAAIHDETVALIRAKHLDVWALHAERTNQ</sequence>
<dbReference type="EMBL" id="JAFMOF010000002">
    <property type="protein sequence ID" value="MBO0654229.1"/>
    <property type="molecule type" value="Genomic_DNA"/>
</dbReference>
<dbReference type="PANTHER" id="PTHR22916">
    <property type="entry name" value="GLYCOSYLTRANSFERASE"/>
    <property type="match status" value="1"/>
</dbReference>
<evidence type="ECO:0000259" key="1">
    <source>
        <dbReference type="Pfam" id="PF00535"/>
    </source>
</evidence>
<proteinExistence type="predicted"/>
<dbReference type="AlphaFoldDB" id="A0A939FP08"/>
<dbReference type="Pfam" id="PF00535">
    <property type="entry name" value="Glycos_transf_2"/>
    <property type="match status" value="1"/>
</dbReference>
<protein>
    <submittedName>
        <fullName evidence="2">Glycosyltransferase family 2 protein</fullName>
    </submittedName>
</protein>
<comment type="caution">
    <text evidence="2">The sequence shown here is derived from an EMBL/GenBank/DDBJ whole genome shotgun (WGS) entry which is preliminary data.</text>
</comment>
<dbReference type="InterPro" id="IPR001173">
    <property type="entry name" value="Glyco_trans_2-like"/>
</dbReference>
<accession>A0A939FP08</accession>
<dbReference type="RefSeq" id="WP_207247539.1">
    <property type="nucleotide sequence ID" value="NZ_JAFMOF010000002.1"/>
</dbReference>
<gene>
    <name evidence="2" type="ORF">J1792_16050</name>
</gene>
<dbReference type="CDD" id="cd00761">
    <property type="entry name" value="Glyco_tranf_GTA_type"/>
    <property type="match status" value="1"/>
</dbReference>
<name>A0A939FP08_9ACTN</name>
<dbReference type="InterPro" id="IPR029044">
    <property type="entry name" value="Nucleotide-diphossugar_trans"/>
</dbReference>
<evidence type="ECO:0000313" key="2">
    <source>
        <dbReference type="EMBL" id="MBO0654229.1"/>
    </source>
</evidence>
<keyword evidence="3" id="KW-1185">Reference proteome</keyword>